<feature type="transmembrane region" description="Helical" evidence="5">
    <location>
        <begin position="70"/>
        <end position="89"/>
    </location>
</feature>
<dbReference type="AlphaFoldDB" id="A0A7K3NIY9"/>
<dbReference type="GO" id="GO:0016020">
    <property type="term" value="C:membrane"/>
    <property type="evidence" value="ECO:0007669"/>
    <property type="project" value="UniProtKB-SubCell"/>
</dbReference>
<dbReference type="EMBL" id="JAAGRQ010000015">
    <property type="protein sequence ID" value="NDY56166.1"/>
    <property type="molecule type" value="Genomic_DNA"/>
</dbReference>
<evidence type="ECO:0000256" key="2">
    <source>
        <dbReference type="ARBA" id="ARBA00022692"/>
    </source>
</evidence>
<gene>
    <name evidence="7" type="ORF">G3N56_05320</name>
</gene>
<comment type="subcellular location">
    <subcellularLocation>
        <location evidence="1">Membrane</location>
        <topology evidence="1">Multi-pass membrane protein</topology>
    </subcellularLocation>
</comment>
<evidence type="ECO:0000256" key="3">
    <source>
        <dbReference type="ARBA" id="ARBA00022989"/>
    </source>
</evidence>
<evidence type="ECO:0000256" key="1">
    <source>
        <dbReference type="ARBA" id="ARBA00004141"/>
    </source>
</evidence>
<proteinExistence type="predicted"/>
<dbReference type="InterPro" id="IPR007829">
    <property type="entry name" value="TM2"/>
</dbReference>
<evidence type="ECO:0000256" key="4">
    <source>
        <dbReference type="ARBA" id="ARBA00023136"/>
    </source>
</evidence>
<dbReference type="RefSeq" id="WP_163301221.1">
    <property type="nucleotide sequence ID" value="NZ_JAAGRQ010000015.1"/>
</dbReference>
<evidence type="ECO:0000259" key="6">
    <source>
        <dbReference type="Pfam" id="PF05154"/>
    </source>
</evidence>
<keyword evidence="3 5" id="KW-1133">Transmembrane helix</keyword>
<dbReference type="Pfam" id="PF05154">
    <property type="entry name" value="TM2"/>
    <property type="match status" value="1"/>
</dbReference>
<sequence length="147" mass="15939">MKGRVLSWDGSARSGIISGDDGNRYPFTLAEWKAGASPVAGAEVDFVGKDGAASEIYFLASGTNAGPNKVIAALLAFFLGGFGIHKFYLGYKKQGLIMLLVFLLGFILAGIPSMIIGLISLVECFMYISKSDEEFRRVYVDGHKPWF</sequence>
<keyword evidence="2 5" id="KW-0812">Transmembrane</keyword>
<accession>A0A7K3NIY9</accession>
<organism evidence="7 8">
    <name type="scientific">Desulfolutivibrio sulfodismutans</name>
    <dbReference type="NCBI Taxonomy" id="63561"/>
    <lineage>
        <taxon>Bacteria</taxon>
        <taxon>Pseudomonadati</taxon>
        <taxon>Thermodesulfobacteriota</taxon>
        <taxon>Desulfovibrionia</taxon>
        <taxon>Desulfovibrionales</taxon>
        <taxon>Desulfovibrionaceae</taxon>
        <taxon>Desulfolutivibrio</taxon>
    </lineage>
</organism>
<name>A0A7K3NIY9_9BACT</name>
<keyword evidence="8" id="KW-1185">Reference proteome</keyword>
<comment type="caution">
    <text evidence="7">The sequence shown here is derived from an EMBL/GenBank/DDBJ whole genome shotgun (WGS) entry which is preliminary data.</text>
</comment>
<evidence type="ECO:0000256" key="5">
    <source>
        <dbReference type="SAM" id="Phobius"/>
    </source>
</evidence>
<reference evidence="7 8" key="1">
    <citation type="submission" date="2020-02" db="EMBL/GenBank/DDBJ databases">
        <title>Comparative genomics of sulfur disproportionating microorganisms.</title>
        <authorList>
            <person name="Ward L.M."/>
            <person name="Bertran E."/>
            <person name="Johnston D.T."/>
        </authorList>
    </citation>
    <scope>NUCLEOTIDE SEQUENCE [LARGE SCALE GENOMIC DNA]</scope>
    <source>
        <strain evidence="7 8">DSM 3696</strain>
    </source>
</reference>
<dbReference type="Proteomes" id="UP000469724">
    <property type="component" value="Unassembled WGS sequence"/>
</dbReference>
<feature type="domain" description="TM2" evidence="6">
    <location>
        <begin position="68"/>
        <end position="108"/>
    </location>
</feature>
<evidence type="ECO:0000313" key="8">
    <source>
        <dbReference type="Proteomes" id="UP000469724"/>
    </source>
</evidence>
<protein>
    <submittedName>
        <fullName evidence="7">TM2 domain-containing protein</fullName>
    </submittedName>
</protein>
<evidence type="ECO:0000313" key="7">
    <source>
        <dbReference type="EMBL" id="NDY56166.1"/>
    </source>
</evidence>
<keyword evidence="4 5" id="KW-0472">Membrane</keyword>
<feature type="transmembrane region" description="Helical" evidence="5">
    <location>
        <begin position="96"/>
        <end position="128"/>
    </location>
</feature>